<organism evidence="1 2">
    <name type="scientific">Bradyrhizobium diazoefficiens (strain JCM 10833 / BCRC 13528 / IAM 13628 / NBRC 14792 / USDA 110)</name>
    <dbReference type="NCBI Taxonomy" id="224911"/>
    <lineage>
        <taxon>Bacteria</taxon>
        <taxon>Pseudomonadati</taxon>
        <taxon>Pseudomonadota</taxon>
        <taxon>Alphaproteobacteria</taxon>
        <taxon>Hyphomicrobiales</taxon>
        <taxon>Nitrobacteraceae</taxon>
        <taxon>Bradyrhizobium</taxon>
    </lineage>
</organism>
<reference evidence="2" key="1">
    <citation type="journal article" date="2002" name="DNA Res.">
        <title>Complete genomic sequence of nitrogen-fixing symbiotic bacterium Bradyrhizobium japonicum USDA110.</title>
        <authorList>
            <person name="Kaneko T."/>
            <person name="Nakamura Y."/>
            <person name="Sato S."/>
            <person name="Minamisawa K."/>
            <person name="Uchiumi T."/>
            <person name="Sasamoto S."/>
            <person name="Watanabe A."/>
            <person name="Idesawa K."/>
            <person name="Iriguchi M."/>
            <person name="Kawashima K."/>
            <person name="Kohara M."/>
            <person name="Matsumoto M."/>
            <person name="Shimpo S."/>
            <person name="Tsuruoka H."/>
            <person name="Wada T."/>
            <person name="Yamada M."/>
            <person name="Tabata S."/>
        </authorList>
    </citation>
    <scope>NUCLEOTIDE SEQUENCE [LARGE SCALE GENOMIC DNA]</scope>
    <source>
        <strain evidence="2">JCM 10833 / BCRC 13528 / IAM 13628 / NBRC 14792 / USDA 110</strain>
    </source>
</reference>
<name>Q89ML5_BRADU</name>
<dbReference type="HOGENOM" id="CLU_2987594_0_0_5"/>
<keyword evidence="2" id="KW-1185">Reference proteome</keyword>
<gene>
    <name evidence="1" type="ordered locus">bsr4178</name>
</gene>
<dbReference type="AlphaFoldDB" id="Q89ML5"/>
<evidence type="ECO:0000313" key="1">
    <source>
        <dbReference type="EMBL" id="BAC49443.1"/>
    </source>
</evidence>
<dbReference type="Proteomes" id="UP000002526">
    <property type="component" value="Chromosome"/>
</dbReference>
<dbReference type="EnsemblBacteria" id="BAC49443">
    <property type="protein sequence ID" value="BAC49443"/>
    <property type="gene ID" value="BAC49443"/>
</dbReference>
<protein>
    <submittedName>
        <fullName evidence="1">Bsr4178 protein</fullName>
    </submittedName>
</protein>
<dbReference type="KEGG" id="bja:bsr4178"/>
<sequence>MRSFHAGGPVGVKSAVWKVGQLLSLYPDKRTISALAAEICYLITSSALALDICVAGE</sequence>
<proteinExistence type="predicted"/>
<evidence type="ECO:0000313" key="2">
    <source>
        <dbReference type="Proteomes" id="UP000002526"/>
    </source>
</evidence>
<accession>Q89ML5</accession>
<dbReference type="EMBL" id="BA000040">
    <property type="protein sequence ID" value="BAC49443.1"/>
    <property type="molecule type" value="Genomic_DNA"/>
</dbReference>
<dbReference type="InParanoid" id="Q89ML5"/>